<comment type="caution">
    <text evidence="10">Lacks conserved residue(s) required for the propagation of feature annotation.</text>
</comment>
<dbReference type="GO" id="GO:0009252">
    <property type="term" value="P:peptidoglycan biosynthetic process"/>
    <property type="evidence" value="ECO:0007669"/>
    <property type="project" value="UniProtKB-UniRule"/>
</dbReference>
<dbReference type="GO" id="GO:0008360">
    <property type="term" value="P:regulation of cell shape"/>
    <property type="evidence" value="ECO:0007669"/>
    <property type="project" value="UniProtKB-KW"/>
</dbReference>
<dbReference type="EMBL" id="CP041405">
    <property type="protein sequence ID" value="QDM42580.1"/>
    <property type="molecule type" value="Genomic_DNA"/>
</dbReference>
<gene>
    <name evidence="10" type="primary">murG</name>
    <name evidence="14" type="ORF">FLT43_02960</name>
    <name evidence="13" type="ORF">M5W83_08500</name>
</gene>
<keyword evidence="1 10" id="KW-1003">Cell membrane</keyword>
<evidence type="ECO:0000256" key="2">
    <source>
        <dbReference type="ARBA" id="ARBA00022618"/>
    </source>
</evidence>
<comment type="pathway">
    <text evidence="10">Cell wall biogenesis; peptidoglycan biosynthesis.</text>
</comment>
<evidence type="ECO:0000256" key="3">
    <source>
        <dbReference type="ARBA" id="ARBA00022676"/>
    </source>
</evidence>
<dbReference type="GO" id="GO:0051301">
    <property type="term" value="P:cell division"/>
    <property type="evidence" value="ECO:0007669"/>
    <property type="project" value="UniProtKB-KW"/>
</dbReference>
<comment type="similarity">
    <text evidence="10">Belongs to the glycosyltransferase 28 family. MurG subfamily.</text>
</comment>
<evidence type="ECO:0000313" key="15">
    <source>
        <dbReference type="Proteomes" id="UP000315377"/>
    </source>
</evidence>
<evidence type="ECO:0000256" key="8">
    <source>
        <dbReference type="ARBA" id="ARBA00023306"/>
    </source>
</evidence>
<dbReference type="SUPFAM" id="SSF53756">
    <property type="entry name" value="UDP-Glycosyltransferase/glycogen phosphorylase"/>
    <property type="match status" value="1"/>
</dbReference>
<evidence type="ECO:0000256" key="9">
    <source>
        <dbReference type="ARBA" id="ARBA00023316"/>
    </source>
</evidence>
<evidence type="ECO:0000313" key="13">
    <source>
        <dbReference type="EMBL" id="MCY9607186.1"/>
    </source>
</evidence>
<feature type="binding site" evidence="10">
    <location>
        <position position="197"/>
    </location>
    <ligand>
        <name>UDP-N-acetyl-alpha-D-glucosamine</name>
        <dbReference type="ChEBI" id="CHEBI:57705"/>
    </ligand>
</feature>
<keyword evidence="3 10" id="KW-0328">Glycosyltransferase</keyword>
<dbReference type="Proteomes" id="UP000315377">
    <property type="component" value="Chromosome"/>
</dbReference>
<feature type="domain" description="Glycosyltransferase family 28 N-terminal" evidence="11">
    <location>
        <begin position="6"/>
        <end position="143"/>
    </location>
</feature>
<evidence type="ECO:0000313" key="16">
    <source>
        <dbReference type="Proteomes" id="UP001209276"/>
    </source>
</evidence>
<reference evidence="14 15" key="1">
    <citation type="submission" date="2019-07" db="EMBL/GenBank/DDBJ databases">
        <title>Paenibacillus thiaminolyticus NRRL B-4156.</title>
        <authorList>
            <person name="Hehnly C."/>
            <person name="Zhang L."/>
        </authorList>
    </citation>
    <scope>NUCLEOTIDE SEQUENCE [LARGE SCALE GENOMIC DNA]</scope>
    <source>
        <strain evidence="14 15">NRRL B-4156</strain>
    </source>
</reference>
<feature type="binding site" evidence="10">
    <location>
        <position position="167"/>
    </location>
    <ligand>
        <name>UDP-N-acetyl-alpha-D-glucosamine</name>
        <dbReference type="ChEBI" id="CHEBI:57705"/>
    </ligand>
</feature>
<dbReference type="GeneID" id="76994941"/>
<feature type="binding site" evidence="10">
    <location>
        <begin position="13"/>
        <end position="15"/>
    </location>
    <ligand>
        <name>UDP-N-acetyl-alpha-D-glucosamine</name>
        <dbReference type="ChEBI" id="CHEBI:57705"/>
    </ligand>
</feature>
<dbReference type="Proteomes" id="UP001209276">
    <property type="component" value="Unassembled WGS sequence"/>
</dbReference>
<evidence type="ECO:0000256" key="4">
    <source>
        <dbReference type="ARBA" id="ARBA00022679"/>
    </source>
</evidence>
<keyword evidence="6 10" id="KW-0573">Peptidoglycan synthesis</keyword>
<comment type="function">
    <text evidence="10">Cell wall formation. Catalyzes the transfer of a GlcNAc subunit on undecaprenyl-pyrophosphoryl-MurNAc-pentapeptide (lipid intermediate I) to form undecaprenyl-pyrophosphoryl-MurNAc-(pentapeptide)GlcNAc (lipid intermediate II).</text>
</comment>
<dbReference type="GO" id="GO:0071555">
    <property type="term" value="P:cell wall organization"/>
    <property type="evidence" value="ECO:0007669"/>
    <property type="project" value="UniProtKB-KW"/>
</dbReference>
<dbReference type="Pfam" id="PF04101">
    <property type="entry name" value="Glyco_tran_28_C"/>
    <property type="match status" value="1"/>
</dbReference>
<reference evidence="13 16" key="2">
    <citation type="submission" date="2022-05" db="EMBL/GenBank/DDBJ databases">
        <title>Genome Sequencing of Bee-Associated Microbes.</title>
        <authorList>
            <person name="Dunlap C."/>
        </authorList>
    </citation>
    <scope>NUCLEOTIDE SEQUENCE [LARGE SCALE GENOMIC DNA]</scope>
    <source>
        <strain evidence="13 16">NRRL B-14613</strain>
    </source>
</reference>
<dbReference type="AlphaFoldDB" id="A0AAP9DR65"/>
<keyword evidence="4 10" id="KW-0808">Transferase</keyword>
<dbReference type="Pfam" id="PF03033">
    <property type="entry name" value="Glyco_transf_28"/>
    <property type="match status" value="1"/>
</dbReference>
<comment type="subcellular location">
    <subcellularLocation>
        <location evidence="10">Cell membrane</location>
        <topology evidence="10">Peripheral membrane protein</topology>
        <orientation evidence="10">Cytoplasmic side</orientation>
    </subcellularLocation>
</comment>
<dbReference type="PANTHER" id="PTHR21015">
    <property type="entry name" value="UDP-N-ACETYLGLUCOSAMINE--N-ACETYLMURAMYL-(PENTAPEPTIDE) PYROPHOSPHORYL-UNDECAPRENOL N-ACETYLGLUCOSAMINE TRANSFERASE 1"/>
    <property type="match status" value="1"/>
</dbReference>
<comment type="catalytic activity">
    <reaction evidence="10">
        <text>di-trans,octa-cis-undecaprenyl diphospho-N-acetyl-alpha-D-muramoyl-L-alanyl-D-glutamyl-meso-2,6-diaminopimeloyl-D-alanyl-D-alanine + UDP-N-acetyl-alpha-D-glucosamine = di-trans,octa-cis-undecaprenyl diphospho-[N-acetyl-alpha-D-glucosaminyl-(1-&gt;4)]-N-acetyl-alpha-D-muramoyl-L-alanyl-D-glutamyl-meso-2,6-diaminopimeloyl-D-alanyl-D-alanine + UDP + H(+)</text>
        <dbReference type="Rhea" id="RHEA:31227"/>
        <dbReference type="ChEBI" id="CHEBI:15378"/>
        <dbReference type="ChEBI" id="CHEBI:57705"/>
        <dbReference type="ChEBI" id="CHEBI:58223"/>
        <dbReference type="ChEBI" id="CHEBI:61387"/>
        <dbReference type="ChEBI" id="CHEBI:61388"/>
        <dbReference type="EC" id="2.4.1.227"/>
    </reaction>
</comment>
<dbReference type="HAMAP" id="MF_00033">
    <property type="entry name" value="MurG"/>
    <property type="match status" value="1"/>
</dbReference>
<keyword evidence="2 10" id="KW-0132">Cell division</keyword>
<evidence type="ECO:0000256" key="1">
    <source>
        <dbReference type="ARBA" id="ARBA00022475"/>
    </source>
</evidence>
<dbReference type="PANTHER" id="PTHR21015:SF27">
    <property type="entry name" value="UDP-N-ACETYLGLUCOSAMINE--N-ACETYLMURAMYL-(PENTAPEPTIDE) PYROPHOSPHORYL-UNDECAPRENOL N-ACETYLGLUCOSAMINE TRANSFERASE"/>
    <property type="match status" value="1"/>
</dbReference>
<evidence type="ECO:0000259" key="11">
    <source>
        <dbReference type="Pfam" id="PF03033"/>
    </source>
</evidence>
<protein>
    <recommendedName>
        <fullName evidence="10">UDP-N-acetylglucosamine--N-acetylmuramyl-(pentapeptide) pyrophosphoryl-undecaprenol N-acetylglucosamine transferase</fullName>
        <ecNumber evidence="10">2.4.1.227</ecNumber>
    </recommendedName>
    <alternativeName>
        <fullName evidence="10">Undecaprenyl-PP-MurNAc-pentapeptide-UDPGlcNAc GlcNAc transferase</fullName>
    </alternativeName>
</protein>
<sequence length="359" mass="39353">MKIKKIVLTGGGSAGHVSVNAALIPKMLERNWDIHYIGSYDGIERKIMSAYSEVTYHGISTGKLRRYADWNNVKDPFKVLKGCGQAYALLRHIGPRIVFSKGGFVSVPVVAAGWMRRVPAIIHESDMTPGLANRIATPFATRICATFPETLQHIRSGKAEYVGAIVRGELRQGDAARGRLHCGFPSGKKVLLVMGGSLGAKSINGAIRANLRSLLDNFRIVHICGAGQVDEALQHPGYKQFEFVHDELPHLMAMSDVVISRAGSNAIFELLSLRKPMLLIPLPKGSSRGDQILNARSFADRGFAEVLDDADVSSDAFLRMVHTLAEKTVEYVQRMDSHSGDAIGTTEKLADMIERYAKR</sequence>
<evidence type="ECO:0000256" key="6">
    <source>
        <dbReference type="ARBA" id="ARBA00022984"/>
    </source>
</evidence>
<evidence type="ECO:0000313" key="14">
    <source>
        <dbReference type="EMBL" id="QDM42580.1"/>
    </source>
</evidence>
<organism evidence="14 15">
    <name type="scientific">Paenibacillus thiaminolyticus</name>
    <name type="common">Bacillus thiaminolyticus</name>
    <dbReference type="NCBI Taxonomy" id="49283"/>
    <lineage>
        <taxon>Bacteria</taxon>
        <taxon>Bacillati</taxon>
        <taxon>Bacillota</taxon>
        <taxon>Bacilli</taxon>
        <taxon>Bacillales</taxon>
        <taxon>Paenibacillaceae</taxon>
        <taxon>Paenibacillus</taxon>
    </lineage>
</organism>
<dbReference type="Gene3D" id="3.40.50.2000">
    <property type="entry name" value="Glycogen Phosphorylase B"/>
    <property type="match status" value="2"/>
</dbReference>
<keyword evidence="5 10" id="KW-0133">Cell shape</keyword>
<keyword evidence="7 10" id="KW-0472">Membrane</keyword>
<name>A0AAP9DR65_PANTH</name>
<keyword evidence="9 10" id="KW-0961">Cell wall biogenesis/degradation</keyword>
<dbReference type="InterPro" id="IPR006009">
    <property type="entry name" value="GlcNAc_MurG"/>
</dbReference>
<dbReference type="CDD" id="cd03785">
    <property type="entry name" value="GT28_MurG"/>
    <property type="match status" value="1"/>
</dbReference>
<keyword evidence="16" id="KW-1185">Reference proteome</keyword>
<proteinExistence type="inferred from homology"/>
<dbReference type="NCBIfam" id="NF009102">
    <property type="entry name" value="PRK12446.1"/>
    <property type="match status" value="1"/>
</dbReference>
<dbReference type="InterPro" id="IPR004276">
    <property type="entry name" value="GlycoTrans_28_N"/>
</dbReference>
<dbReference type="GO" id="GO:0050511">
    <property type="term" value="F:undecaprenyldiphospho-muramoylpentapeptide beta-N-acetylglucosaminyltransferase activity"/>
    <property type="evidence" value="ECO:0007669"/>
    <property type="project" value="UniProtKB-UniRule"/>
</dbReference>
<dbReference type="GO" id="GO:0005886">
    <property type="term" value="C:plasma membrane"/>
    <property type="evidence" value="ECO:0007669"/>
    <property type="project" value="UniProtKB-SubCell"/>
</dbReference>
<feature type="domain" description="Glycosyl transferase family 28 C-terminal" evidence="12">
    <location>
        <begin position="190"/>
        <end position="337"/>
    </location>
</feature>
<evidence type="ECO:0000256" key="7">
    <source>
        <dbReference type="ARBA" id="ARBA00023136"/>
    </source>
</evidence>
<evidence type="ECO:0000259" key="12">
    <source>
        <dbReference type="Pfam" id="PF04101"/>
    </source>
</evidence>
<accession>A0AAP9DR65</accession>
<dbReference type="GO" id="GO:0005975">
    <property type="term" value="P:carbohydrate metabolic process"/>
    <property type="evidence" value="ECO:0007669"/>
    <property type="project" value="InterPro"/>
</dbReference>
<evidence type="ECO:0000256" key="10">
    <source>
        <dbReference type="HAMAP-Rule" id="MF_00033"/>
    </source>
</evidence>
<dbReference type="InterPro" id="IPR007235">
    <property type="entry name" value="Glyco_trans_28_C"/>
</dbReference>
<dbReference type="EC" id="2.4.1.227" evidence="10"/>
<dbReference type="RefSeq" id="WP_087440528.1">
    <property type="nucleotide sequence ID" value="NZ_CABMNB010000006.1"/>
</dbReference>
<keyword evidence="8 10" id="KW-0131">Cell cycle</keyword>
<feature type="binding site" evidence="10">
    <location>
        <position position="291"/>
    </location>
    <ligand>
        <name>UDP-N-acetyl-alpha-D-glucosamine</name>
        <dbReference type="ChEBI" id="CHEBI:57705"/>
    </ligand>
</feature>
<evidence type="ECO:0000256" key="5">
    <source>
        <dbReference type="ARBA" id="ARBA00022960"/>
    </source>
</evidence>
<dbReference type="EMBL" id="JAMDMM010000018">
    <property type="protein sequence ID" value="MCY9607186.1"/>
    <property type="molecule type" value="Genomic_DNA"/>
</dbReference>